<keyword evidence="2" id="KW-0378">Hydrolase</keyword>
<proteinExistence type="predicted"/>
<dbReference type="GeneID" id="34687385"/>
<evidence type="ECO:0000256" key="1">
    <source>
        <dbReference type="ARBA" id="ARBA00013279"/>
    </source>
</evidence>
<feature type="chain" id="PRO_5002203534" description="triacylglycerol lipase" evidence="3">
    <location>
        <begin position="24"/>
        <end position="398"/>
    </location>
</feature>
<keyword evidence="3" id="KW-0732">Signal</keyword>
<feature type="signal peptide" evidence="3">
    <location>
        <begin position="1"/>
        <end position="23"/>
    </location>
</feature>
<organism evidence="5 6">
    <name type="scientific">Lachancea lanzarotensis</name>
    <dbReference type="NCBI Taxonomy" id="1245769"/>
    <lineage>
        <taxon>Eukaryota</taxon>
        <taxon>Fungi</taxon>
        <taxon>Dikarya</taxon>
        <taxon>Ascomycota</taxon>
        <taxon>Saccharomycotina</taxon>
        <taxon>Saccharomycetes</taxon>
        <taxon>Saccharomycetales</taxon>
        <taxon>Saccharomycetaceae</taxon>
        <taxon>Lachancea</taxon>
    </lineage>
</organism>
<name>A0A0C7NDT6_9SACH</name>
<gene>
    <name evidence="5" type="ORF">LALA0_S09e04214g</name>
</gene>
<dbReference type="InterPro" id="IPR029058">
    <property type="entry name" value="AB_hydrolase_fold"/>
</dbReference>
<reference evidence="5 6" key="1">
    <citation type="submission" date="2014-12" db="EMBL/GenBank/DDBJ databases">
        <authorList>
            <person name="Neuveglise Cecile"/>
        </authorList>
    </citation>
    <scope>NUCLEOTIDE SEQUENCE [LARGE SCALE GENOMIC DNA]</scope>
    <source>
        <strain evidence="5 6">CBS 12615</strain>
    </source>
</reference>
<dbReference type="RefSeq" id="XP_022630076.1">
    <property type="nucleotide sequence ID" value="XM_022770769.1"/>
</dbReference>
<evidence type="ECO:0000259" key="4">
    <source>
        <dbReference type="Pfam" id="PF01764"/>
    </source>
</evidence>
<dbReference type="HOGENOM" id="CLU_032957_3_0_1"/>
<feature type="domain" description="Fungal lipase-type" evidence="4">
    <location>
        <begin position="153"/>
        <end position="318"/>
    </location>
</feature>
<dbReference type="EC" id="3.1.1.3" evidence="1"/>
<sequence>MKFVPGVIMSFFLSTWMVGCVEAKTENSTHPTKLLSFSDIELSDGNTTFHADSITVSRPKSQNFDNVRISQDLYERLVYFSRMCALTYCIGSNELFVGSTLLEGACPDRLKFCSDESTNPTAGKTVVELVLLAENDELGTGFLAVDHEKRVVVLSFRGSSTNQDWLSDFAVSPTPYEPVSKEYYKEWVESGRISDCEGCLVHRGFDVFLKTLSSQFFDRIEAIFDTYPDYSLVVTGHSLGAAVASLAGIELRLRNYDPLVLTYASPNMFNSKLRAWVDELFETERIHKMSLDEGEVMFRSGFFRVVHDGDYITMVPPFYDPAGLEIVITEQLLPQTLKDLEYHGPSTSVVSLQDTNVCSTMGSAGSGQGHRFLGPLEKWLHMYEHRAYFLLINTCDDF</sequence>
<dbReference type="GO" id="GO:0004806">
    <property type="term" value="F:triacylglycerol lipase activity"/>
    <property type="evidence" value="ECO:0007669"/>
    <property type="project" value="UniProtKB-EC"/>
</dbReference>
<protein>
    <recommendedName>
        <fullName evidence="1">triacylglycerol lipase</fullName>
        <ecNumber evidence="1">3.1.1.3</ecNumber>
    </recommendedName>
</protein>
<dbReference type="AlphaFoldDB" id="A0A0C7NDT6"/>
<dbReference type="STRING" id="1245769.A0A0C7NDT6"/>
<dbReference type="InterPro" id="IPR051299">
    <property type="entry name" value="AB_hydrolase_lip/est"/>
</dbReference>
<dbReference type="Proteomes" id="UP000054304">
    <property type="component" value="Unassembled WGS sequence"/>
</dbReference>
<dbReference type="OrthoDB" id="406844at2759"/>
<keyword evidence="6" id="KW-1185">Reference proteome</keyword>
<dbReference type="GO" id="GO:0006629">
    <property type="term" value="P:lipid metabolic process"/>
    <property type="evidence" value="ECO:0007669"/>
    <property type="project" value="InterPro"/>
</dbReference>
<dbReference type="PANTHER" id="PTHR46640">
    <property type="entry name" value="TRIACYLGLYCEROL LIPASE, PUTATIVE (AFU_ORTHOLOGUE AFUA_6G06510)-RELATED"/>
    <property type="match status" value="1"/>
</dbReference>
<evidence type="ECO:0000256" key="3">
    <source>
        <dbReference type="SAM" id="SignalP"/>
    </source>
</evidence>
<dbReference type="EMBL" id="LN736368">
    <property type="protein sequence ID" value="CEP63864.1"/>
    <property type="molecule type" value="Genomic_DNA"/>
</dbReference>
<dbReference type="PANTHER" id="PTHR46640:SF3">
    <property type="entry name" value="LIPASE LIH1-RELATED"/>
    <property type="match status" value="1"/>
</dbReference>
<dbReference type="Pfam" id="PF01764">
    <property type="entry name" value="Lipase_3"/>
    <property type="match status" value="1"/>
</dbReference>
<dbReference type="InterPro" id="IPR002921">
    <property type="entry name" value="Fungal_lipase-type"/>
</dbReference>
<accession>A0A0C7NDT6</accession>
<dbReference type="SUPFAM" id="SSF53474">
    <property type="entry name" value="alpha/beta-Hydrolases"/>
    <property type="match status" value="1"/>
</dbReference>
<dbReference type="CDD" id="cd00519">
    <property type="entry name" value="Lipase_3"/>
    <property type="match status" value="1"/>
</dbReference>
<evidence type="ECO:0000256" key="2">
    <source>
        <dbReference type="ARBA" id="ARBA00022801"/>
    </source>
</evidence>
<evidence type="ECO:0000313" key="6">
    <source>
        <dbReference type="Proteomes" id="UP000054304"/>
    </source>
</evidence>
<dbReference type="PROSITE" id="PS51257">
    <property type="entry name" value="PROKAR_LIPOPROTEIN"/>
    <property type="match status" value="1"/>
</dbReference>
<evidence type="ECO:0000313" key="5">
    <source>
        <dbReference type="EMBL" id="CEP63864.1"/>
    </source>
</evidence>
<dbReference type="Gene3D" id="3.40.50.1820">
    <property type="entry name" value="alpha/beta hydrolase"/>
    <property type="match status" value="1"/>
</dbReference>